<feature type="compositionally biased region" description="Low complexity" evidence="2">
    <location>
        <begin position="2233"/>
        <end position="2248"/>
    </location>
</feature>
<proteinExistence type="predicted"/>
<feature type="region of interest" description="Disordered" evidence="2">
    <location>
        <begin position="1899"/>
        <end position="1955"/>
    </location>
</feature>
<feature type="region of interest" description="Disordered" evidence="2">
    <location>
        <begin position="1"/>
        <end position="32"/>
    </location>
</feature>
<feature type="region of interest" description="Disordered" evidence="2">
    <location>
        <begin position="1433"/>
        <end position="1459"/>
    </location>
</feature>
<feature type="region of interest" description="Disordered" evidence="2">
    <location>
        <begin position="1225"/>
        <end position="1250"/>
    </location>
</feature>
<feature type="compositionally biased region" description="Basic and acidic residues" evidence="2">
    <location>
        <begin position="2296"/>
        <end position="2305"/>
    </location>
</feature>
<dbReference type="Gene3D" id="1.10.238.10">
    <property type="entry name" value="EF-hand"/>
    <property type="match status" value="1"/>
</dbReference>
<feature type="coiled-coil region" evidence="1">
    <location>
        <begin position="470"/>
        <end position="511"/>
    </location>
</feature>
<feature type="region of interest" description="Disordered" evidence="2">
    <location>
        <begin position="1384"/>
        <end position="1409"/>
    </location>
</feature>
<feature type="compositionally biased region" description="Polar residues" evidence="2">
    <location>
        <begin position="1927"/>
        <end position="1938"/>
    </location>
</feature>
<evidence type="ECO:0000313" key="3">
    <source>
        <dbReference type="EMBL" id="KAG2453976.1"/>
    </source>
</evidence>
<accession>A0A835WWM3</accession>
<feature type="compositionally biased region" description="Basic and acidic residues" evidence="2">
    <location>
        <begin position="2070"/>
        <end position="2081"/>
    </location>
</feature>
<feature type="region of interest" description="Disordered" evidence="2">
    <location>
        <begin position="600"/>
        <end position="621"/>
    </location>
</feature>
<feature type="region of interest" description="Disordered" evidence="2">
    <location>
        <begin position="2054"/>
        <end position="2081"/>
    </location>
</feature>
<feature type="region of interest" description="Disordered" evidence="2">
    <location>
        <begin position="2358"/>
        <end position="2377"/>
    </location>
</feature>
<feature type="compositionally biased region" description="Gly residues" evidence="2">
    <location>
        <begin position="1434"/>
        <end position="1458"/>
    </location>
</feature>
<feature type="compositionally biased region" description="Basic and acidic residues" evidence="2">
    <location>
        <begin position="425"/>
        <end position="436"/>
    </location>
</feature>
<organism evidence="3 4">
    <name type="scientific">Chlamydomonas schloesseri</name>
    <dbReference type="NCBI Taxonomy" id="2026947"/>
    <lineage>
        <taxon>Eukaryota</taxon>
        <taxon>Viridiplantae</taxon>
        <taxon>Chlorophyta</taxon>
        <taxon>core chlorophytes</taxon>
        <taxon>Chlorophyceae</taxon>
        <taxon>CS clade</taxon>
        <taxon>Chlamydomonadales</taxon>
        <taxon>Chlamydomonadaceae</taxon>
        <taxon>Chlamydomonas</taxon>
    </lineage>
</organism>
<dbReference type="Proteomes" id="UP000613740">
    <property type="component" value="Unassembled WGS sequence"/>
</dbReference>
<name>A0A835WWM3_9CHLO</name>
<reference evidence="3" key="1">
    <citation type="journal article" date="2020" name="bioRxiv">
        <title>Comparative genomics of Chlamydomonas.</title>
        <authorList>
            <person name="Craig R.J."/>
            <person name="Hasan A.R."/>
            <person name="Ness R.W."/>
            <person name="Keightley P.D."/>
        </authorList>
    </citation>
    <scope>NUCLEOTIDE SEQUENCE</scope>
    <source>
        <strain evidence="3">CCAP 11/173</strain>
    </source>
</reference>
<dbReference type="InterPro" id="IPR011992">
    <property type="entry name" value="EF-hand-dom_pair"/>
</dbReference>
<feature type="region of interest" description="Disordered" evidence="2">
    <location>
        <begin position="2283"/>
        <end position="2305"/>
    </location>
</feature>
<keyword evidence="4" id="KW-1185">Reference proteome</keyword>
<feature type="compositionally biased region" description="Low complexity" evidence="2">
    <location>
        <begin position="2284"/>
        <end position="2295"/>
    </location>
</feature>
<dbReference type="SUPFAM" id="SSF47473">
    <property type="entry name" value="EF-hand"/>
    <property type="match status" value="1"/>
</dbReference>
<feature type="region of interest" description="Disordered" evidence="2">
    <location>
        <begin position="1593"/>
        <end position="1615"/>
    </location>
</feature>
<evidence type="ECO:0000313" key="4">
    <source>
        <dbReference type="Proteomes" id="UP000613740"/>
    </source>
</evidence>
<keyword evidence="1" id="KW-0175">Coiled coil</keyword>
<protein>
    <submittedName>
        <fullName evidence="3">Uncharacterized protein</fullName>
    </submittedName>
</protein>
<feature type="compositionally biased region" description="Gly residues" evidence="2">
    <location>
        <begin position="2223"/>
        <end position="2232"/>
    </location>
</feature>
<feature type="compositionally biased region" description="Gly residues" evidence="2">
    <location>
        <begin position="1901"/>
        <end position="1920"/>
    </location>
</feature>
<sequence length="2495" mass="256263">MEGGLFPPGPPRGAPPRGRASEVDTGGVVPRGPVSDDVLQSINERATAIFSSHKHKVSGMLEAPQGLYALALVGAMLGLNQKQLDSELQMAQKVGRRALSFEDFMTAVEAMVALHGALAQQQVKRLPNNDMSKALRSAFDMYTKLNVGGFVGGDSRMNSNQFTKMCTDAGMMEPNGPASMSTLQLSWASCKATFGSTRLQYSQFLKILGALAAELSGDVFLLVAGLGLQLPTVPPLRNGFRKPDAGEVNINVPKPEVVQGMGAHMAANEEYEKFMEGGMGGRRDPLRANASPIKARSSVNGGSVPNWVKAMQADQGGGSVMTSGQDIRGIPVIETPDSDDDMPKKPQPRKSNMAPQPPSEGPQRVAASPLRGPRGGKLPQMGGSGGSESSMAPLDEYVIRGDTPNYGGRGNQIDITESTGPMAVKPRDSRGPRGDPDSPTINSLEPSILSGAGQRMRKSVINPGDMQEVVQQQQVAVKALETKVEEQQQREKDLFQRVQLLTEKLQEAQVQIGASATVKQTGCPGAPVTMPDVPEGAKPRTVVSGRCPLTDQVEKLTQQMAEVMLRLSAVESIRMASKSESDAKMRNPVAARAPTFDDNAALAPSTGWTPPGMGVARRPTGDEAPALFGALQPANATQGEWMSRLLLNLDKRVRSMEAASGKPDVDKDEEALGEVLRQLQAYEGQRRAAMAPGGVAPITPVAGADPFNPAFQMVDHRGRPVPAPALGAPPVLMPTGDPELDKRLRALADDMRNKNATVGLLLDMFNQTRAEVASLSAQLADMRKAGGAPAVPGEPAEAMGMAPSPGGKARNPIKVVDGGFMAPEVTINAAPARMAAVPGAEAALGPLAPQLENVIAESTSIKMAMRELCAAVGVTPPPLLAAEPGSVAPTAGADAFAMSPWGGPGRRNLKEETQEVKRNVETVQQDVGDLKKMVEQMRAGYGEWPQPLRASQPGAAPAQVPGVEPMQSVQAAGGRNPIQVNVGAPLHSVDPLLVPKDRRGLAPPGESGAVAGLSDAELGHLKDDLQKLKAFIGVGDAVAAMPPLPGAGGAAPGMGPTAGAGAVELGPWADAGRGPRPLKETVQTVAQDVDALRKHVKAMDAALRTNINITNNMTSFLNTNAPALMAAAEAAAKEAEAGSRNPVKVSAGGVEAGGALGDKGLLPMQSAGNFEAGVVDPGEYQALRDQVRNMATYLGGPAAATLPGLGAAPGAKPGLEPMAQVPGGPWGAPARNGPGGAGSFGPGGSAGSTLPEQMENLQKQLSDMGRAMMAAGMNVDSFQGGNAAAAAGSNAASEEASNVKSRNPIGVVPGMAAVEVNQKFMSPGRGPLATAEGGAALEPTVSALQDEMRAMKAYLGIEAVPPGIKQATRTAAPGLEPMQQAGVAGDSWGAPGRTGRDFSEVRGGGALGDMARDLDNIKRRQADVEEALRTAGVPLGGAAGQGGAGGDGSGAAGGGAGGKARNPIMVSSGHVGGPEGEKKGFQGPARPLQPLSSIEGVPEPVIGHLGALEDDVRRMAQFLGITPAVAAAPALLGGITPVAGAEAGAAPVSWGLAPPPRANPKIQTIGDLVNDMENCKARQQGVERVLRSMGAEIPWPEDPASAAGAAPGGNAAPGEQAVQAQRQRNAIAVNAGPGDYGGALAAPGGRGGLAPGAGAEALSPVVAAMAEDLRRVQALLGLSPAAAGLPGAGGALGLAPVAGRDDGVSGNWGVAGRDMPRWPNDQPKSLVEIARDVDNNRNRIAAIIDAMKAANIPIPPALAAEAAGDDFEGAAAAEQRRRNAIGVIGGPGAGQFMSPGRKLPGMEGLPEPVQAELAKMADDIRKVQAYLGMNPAVGAAPAIAAAAPAVAAMVPVAGRDDGVSGNWGVGGRPPLAGGPEKNVSELIREVDNNKKRIEALENVVRGGGPPGMGAGSRGDGLGGEAGEKSTPEQQQQRRNAVNVTAGGPGDGSPMFAPGQVPASLQADAAPLPARVDNLADELKAIKALLGMSAEAQAPKLGPDGKPLAPGAEAVEGGPWAGRVPIAKAVENLTHDMDNVKDKLRELDRALKAAGMGAQLTKELGGPSGSPSGAADERGPEAAEQRNRNSVAVMPGMQAPHDPQAFSGVKTREAPLMDNPQFVDGPEYDRLRGDVEKMKALMGPAAVAAVPVPGKEGLQPVPGAAEALGPWANKTIRQAAGDTKDAVDGMQADLGDIKKKMADMAEAMKALEGPWRAGAAAGADDGKGGPGGPGAAGGRNPFANNPGMMPSGPDSGGPSGPDGTNPMTMDAEEIRSLRKAVEDLQNTVGQTTPAPGGAPEAAKKPKTLKEDTDDIKKFVRAMGKDVGAMGNDMQALKKHLDDVEGAMNKALANLAAELAKLKAERDADEESGPRRDQRKLENAGDTMADTINAMAALNAAQQQQLARAGDDNRSDDIDALNEAVRQSENQLARLLAFLKQDVMDRFAVHEKTLIRMAKQIDYIQRLLKGEFDDQREAAREAGSSLAVSTPEGHIMATYES</sequence>
<evidence type="ECO:0000256" key="1">
    <source>
        <dbReference type="SAM" id="Coils"/>
    </source>
</evidence>
<feature type="compositionally biased region" description="Gly residues" evidence="2">
    <location>
        <begin position="1233"/>
        <end position="1246"/>
    </location>
</feature>
<comment type="caution">
    <text evidence="3">The sequence shown here is derived from an EMBL/GenBank/DDBJ whole genome shotgun (WGS) entry which is preliminary data.</text>
</comment>
<gene>
    <name evidence="3" type="ORF">HYH02_001022</name>
</gene>
<feature type="compositionally biased region" description="Low complexity" evidence="2">
    <location>
        <begin position="1599"/>
        <end position="1614"/>
    </location>
</feature>
<evidence type="ECO:0000256" key="2">
    <source>
        <dbReference type="SAM" id="MobiDB-lite"/>
    </source>
</evidence>
<feature type="region of interest" description="Disordered" evidence="2">
    <location>
        <begin position="315"/>
        <end position="446"/>
    </location>
</feature>
<dbReference type="EMBL" id="JAEHOD010000002">
    <property type="protein sequence ID" value="KAG2453976.1"/>
    <property type="molecule type" value="Genomic_DNA"/>
</dbReference>
<feature type="region of interest" description="Disordered" evidence="2">
    <location>
        <begin position="2213"/>
        <end position="2263"/>
    </location>
</feature>
<dbReference type="OrthoDB" id="532938at2759"/>